<organism evidence="2 3">
    <name type="scientific">Aspergillus pseudoustus</name>
    <dbReference type="NCBI Taxonomy" id="1810923"/>
    <lineage>
        <taxon>Eukaryota</taxon>
        <taxon>Fungi</taxon>
        <taxon>Dikarya</taxon>
        <taxon>Ascomycota</taxon>
        <taxon>Pezizomycotina</taxon>
        <taxon>Eurotiomycetes</taxon>
        <taxon>Eurotiomycetidae</taxon>
        <taxon>Eurotiales</taxon>
        <taxon>Aspergillaceae</taxon>
        <taxon>Aspergillus</taxon>
        <taxon>Aspergillus subgen. Nidulantes</taxon>
    </lineage>
</organism>
<evidence type="ECO:0000313" key="3">
    <source>
        <dbReference type="Proteomes" id="UP001610446"/>
    </source>
</evidence>
<evidence type="ECO:0000256" key="1">
    <source>
        <dbReference type="SAM" id="MobiDB-lite"/>
    </source>
</evidence>
<feature type="compositionally biased region" description="Basic and acidic residues" evidence="1">
    <location>
        <begin position="52"/>
        <end position="78"/>
    </location>
</feature>
<sequence length="165" mass="18389">MERASQGATDPANARNPTFTSGLLRSRTASFSFKFENLDMLTDRTRTLFLHHREQPKYSKKKLEDDRARGKGRKDATRSHVHPSQSLRPLCGSASRSTSFLLIEVNESHRGSAGVHRRLAAANPKEEGGRVAVKKSSSARLISADVHRQSDETVGMIWNSSRLMT</sequence>
<reference evidence="2 3" key="1">
    <citation type="submission" date="2024-07" db="EMBL/GenBank/DDBJ databases">
        <title>Section-level genome sequencing and comparative genomics of Aspergillus sections Usti and Cavernicolus.</title>
        <authorList>
            <consortium name="Lawrence Berkeley National Laboratory"/>
            <person name="Nybo J.L."/>
            <person name="Vesth T.C."/>
            <person name="Theobald S."/>
            <person name="Frisvad J.C."/>
            <person name="Larsen T.O."/>
            <person name="Kjaerboelling I."/>
            <person name="Rothschild-Mancinelli K."/>
            <person name="Lyhne E.K."/>
            <person name="Kogle M.E."/>
            <person name="Barry K."/>
            <person name="Clum A."/>
            <person name="Na H."/>
            <person name="Ledsgaard L."/>
            <person name="Lin J."/>
            <person name="Lipzen A."/>
            <person name="Kuo A."/>
            <person name="Riley R."/>
            <person name="Mondo S."/>
            <person name="Labutti K."/>
            <person name="Haridas S."/>
            <person name="Pangalinan J."/>
            <person name="Salamov A.A."/>
            <person name="Simmons B.A."/>
            <person name="Magnuson J.K."/>
            <person name="Chen J."/>
            <person name="Drula E."/>
            <person name="Henrissat B."/>
            <person name="Wiebenga A."/>
            <person name="Lubbers R.J."/>
            <person name="Gomes A.C."/>
            <person name="Makela M.R."/>
            <person name="Stajich J."/>
            <person name="Grigoriev I.V."/>
            <person name="Mortensen U.H."/>
            <person name="De Vries R.P."/>
            <person name="Baker S.E."/>
            <person name="Andersen M.R."/>
        </authorList>
    </citation>
    <scope>NUCLEOTIDE SEQUENCE [LARGE SCALE GENOMIC DNA]</scope>
    <source>
        <strain evidence="2 3">CBS 123904</strain>
    </source>
</reference>
<name>A0ABR4IF35_9EURO</name>
<feature type="region of interest" description="Disordered" evidence="1">
    <location>
        <begin position="52"/>
        <end position="92"/>
    </location>
</feature>
<keyword evidence="3" id="KW-1185">Reference proteome</keyword>
<gene>
    <name evidence="2" type="ORF">BJY01DRAFT_147756</name>
</gene>
<evidence type="ECO:0000313" key="2">
    <source>
        <dbReference type="EMBL" id="KAL2826384.1"/>
    </source>
</evidence>
<dbReference type="Proteomes" id="UP001610446">
    <property type="component" value="Unassembled WGS sequence"/>
</dbReference>
<protein>
    <submittedName>
        <fullName evidence="2">Uncharacterized protein</fullName>
    </submittedName>
</protein>
<comment type="caution">
    <text evidence="2">The sequence shown here is derived from an EMBL/GenBank/DDBJ whole genome shotgun (WGS) entry which is preliminary data.</text>
</comment>
<accession>A0ABR4IF35</accession>
<proteinExistence type="predicted"/>
<feature type="region of interest" description="Disordered" evidence="1">
    <location>
        <begin position="1"/>
        <end position="21"/>
    </location>
</feature>
<dbReference type="EMBL" id="JBFXLU010000441">
    <property type="protein sequence ID" value="KAL2826384.1"/>
    <property type="molecule type" value="Genomic_DNA"/>
</dbReference>